<dbReference type="EMBL" id="KQ243071">
    <property type="protein sequence ID" value="KNC76513.1"/>
    <property type="molecule type" value="Genomic_DNA"/>
</dbReference>
<dbReference type="Proteomes" id="UP000054560">
    <property type="component" value="Unassembled WGS sequence"/>
</dbReference>
<proteinExistence type="predicted"/>
<organism evidence="2 3">
    <name type="scientific">Sphaeroforma arctica JP610</name>
    <dbReference type="NCBI Taxonomy" id="667725"/>
    <lineage>
        <taxon>Eukaryota</taxon>
        <taxon>Ichthyosporea</taxon>
        <taxon>Ichthyophonida</taxon>
        <taxon>Sphaeroforma</taxon>
    </lineage>
</organism>
<name>A0A0L0FKG1_9EUKA</name>
<gene>
    <name evidence="2" type="ORF">SARC_10989</name>
</gene>
<accession>A0A0L0FKG1</accession>
<keyword evidence="1" id="KW-0732">Signal</keyword>
<evidence type="ECO:0000256" key="1">
    <source>
        <dbReference type="SAM" id="SignalP"/>
    </source>
</evidence>
<keyword evidence="3" id="KW-1185">Reference proteome</keyword>
<dbReference type="OrthoDB" id="291007at2759"/>
<dbReference type="AlphaFoldDB" id="A0A0L0FKG1"/>
<dbReference type="PROSITE" id="PS51257">
    <property type="entry name" value="PROKAR_LIPOPROTEIN"/>
    <property type="match status" value="1"/>
</dbReference>
<sequence length="1240" mass="133590">MKVIQVSLICAIVACASAQSMADGDSICCARKRQGNLVPRSMGSIIRLCNTYQCPGDGYHNTEELDQQQCTGGCNVDTCCLTTELHNEYLENKIPKSVITVRQEDAEGNPLVGQVIVTNTANAEESFTSKDSENIFKIPTGETNYKIEVLNVDPAYRLIEEQGGDGTVDGTTKKKPNQDRTITFVYELIKYCSSIEDGSCPVGQFIPDPEQACVDNSCNECCVPKLCSEFASCDGRKDHTTGDVECIDNVCSNCCGTCNDGLLDKTEECEYMEEIDKWIVPKGSASGTESGVPEFDFLDATKQCDSDICVITECTALASWQRVCMTNSHFQPTDFTYTLDLPKYDSSLVAVPISSIDYHLVGQVTGDMTIDDARAAGTSGDIVASTVFAASLEFEIAGVLSESVSPKKEEVHLISPGGQLVLSSQAGGYYANDDQKGIVDELNFDMFSGPAGSTQPVTLIGKASTTVGGFGMKFVVNNLAGGSFRIRYKYNWCPTPVAAERETFEDHNDYCLDSPRNEDWAAAAKCGDGVLNLELGEECDYLAGTSETHHCSDACTLEENTCGDGVKWGAEECDYTIEGSNVEDDFGVYPPPANSRCRKTTDEPASGSPCTVEQTVCGDGAITDNEECEYVAGERGGLLAADEGKAYCLVTCELEPIADCTTKRVPLCDCDTKIMYSTYVQTADASMYGNPICLDNYGYELTFSAGVAEGLNEGECECICYNGINDPNEECDIGPEDGSLNSKETCVGCKIVSSYCGDGVVDPLQGEECDRPWSSDPADDRYFEGGTMFCNSKCKLQPVRECEWEETDSDCRCSARDTFNGDIETTYKTLMEAQPSGYLGGCPIEPTYRPCECTCVGEFSQRNDGQVDGKPAICLIDNDDQCVTQMIFRKTSGVGNWCDHLEGDPLAVYVGREGIRSLDGSGYTVADDEKCPASKCQACQESFTEEMCDQPCGQGNVVGIYSIDVAPGPASRFNFGNGKSLRCSHDDSMVGKYAVIPDREPCTGTNSVKTWKRTCTYADNGLTLGSFSFTPIDTFYRGGETLPDHVANADVVAPELTSVSFSSGMTLNANVDITNTGGDAQVFSVELDTSISHLFKETASFIADTLAEIMNQAFAAGPDDTNSIESGGNKVMSFDFEEPAETVVFSPEDDEFASFVGKSKDDVKQLMTLAGGDANVSGGGGNNEVTITGIYGTNFVVEYTYDRCDADSTTTYDNQEANCSADTVVESVVEVPADLDTNIV</sequence>
<dbReference type="GeneID" id="25911493"/>
<feature type="signal peptide" evidence="1">
    <location>
        <begin position="1"/>
        <end position="18"/>
    </location>
</feature>
<evidence type="ECO:0000313" key="3">
    <source>
        <dbReference type="Proteomes" id="UP000054560"/>
    </source>
</evidence>
<feature type="chain" id="PRO_5005538728" description="Disintegrin domain-containing protein" evidence="1">
    <location>
        <begin position="19"/>
        <end position="1240"/>
    </location>
</feature>
<reference evidence="2 3" key="1">
    <citation type="submission" date="2011-02" db="EMBL/GenBank/DDBJ databases">
        <title>The Genome Sequence of Sphaeroforma arctica JP610.</title>
        <authorList>
            <consortium name="The Broad Institute Genome Sequencing Platform"/>
            <person name="Russ C."/>
            <person name="Cuomo C."/>
            <person name="Young S.K."/>
            <person name="Zeng Q."/>
            <person name="Gargeya S."/>
            <person name="Alvarado L."/>
            <person name="Berlin A."/>
            <person name="Chapman S.B."/>
            <person name="Chen Z."/>
            <person name="Freedman E."/>
            <person name="Gellesch M."/>
            <person name="Goldberg J."/>
            <person name="Griggs A."/>
            <person name="Gujja S."/>
            <person name="Heilman E."/>
            <person name="Heiman D."/>
            <person name="Howarth C."/>
            <person name="Mehta T."/>
            <person name="Neiman D."/>
            <person name="Pearson M."/>
            <person name="Roberts A."/>
            <person name="Saif S."/>
            <person name="Shea T."/>
            <person name="Shenoy N."/>
            <person name="Sisk P."/>
            <person name="Stolte C."/>
            <person name="Sykes S."/>
            <person name="White J."/>
            <person name="Yandava C."/>
            <person name="Burger G."/>
            <person name="Gray M.W."/>
            <person name="Holland P.W.H."/>
            <person name="King N."/>
            <person name="Lang F.B.F."/>
            <person name="Roger A.J."/>
            <person name="Ruiz-Trillo I."/>
            <person name="Haas B."/>
            <person name="Nusbaum C."/>
            <person name="Birren B."/>
        </authorList>
    </citation>
    <scope>NUCLEOTIDE SEQUENCE [LARGE SCALE GENOMIC DNA]</scope>
    <source>
        <strain evidence="2 3">JP610</strain>
    </source>
</reference>
<evidence type="ECO:0000313" key="2">
    <source>
        <dbReference type="EMBL" id="KNC76513.1"/>
    </source>
</evidence>
<protein>
    <recommendedName>
        <fullName evidence="4">Disintegrin domain-containing protein</fullName>
    </recommendedName>
</protein>
<evidence type="ECO:0008006" key="4">
    <source>
        <dbReference type="Google" id="ProtNLM"/>
    </source>
</evidence>
<dbReference type="RefSeq" id="XP_014150415.1">
    <property type="nucleotide sequence ID" value="XM_014294940.1"/>
</dbReference>